<protein>
    <submittedName>
        <fullName evidence="1">Uncharacterized protein</fullName>
    </submittedName>
</protein>
<organism evidence="1 2">
    <name type="scientific">Oryza meyeriana var. granulata</name>
    <dbReference type="NCBI Taxonomy" id="110450"/>
    <lineage>
        <taxon>Eukaryota</taxon>
        <taxon>Viridiplantae</taxon>
        <taxon>Streptophyta</taxon>
        <taxon>Embryophyta</taxon>
        <taxon>Tracheophyta</taxon>
        <taxon>Spermatophyta</taxon>
        <taxon>Magnoliopsida</taxon>
        <taxon>Liliopsida</taxon>
        <taxon>Poales</taxon>
        <taxon>Poaceae</taxon>
        <taxon>BOP clade</taxon>
        <taxon>Oryzoideae</taxon>
        <taxon>Oryzeae</taxon>
        <taxon>Oryzinae</taxon>
        <taxon>Oryza</taxon>
        <taxon>Oryza meyeriana</taxon>
    </lineage>
</organism>
<comment type="caution">
    <text evidence="1">The sequence shown here is derived from an EMBL/GenBank/DDBJ whole genome shotgun (WGS) entry which is preliminary data.</text>
</comment>
<evidence type="ECO:0000313" key="2">
    <source>
        <dbReference type="Proteomes" id="UP000479710"/>
    </source>
</evidence>
<proteinExistence type="predicted"/>
<dbReference type="AlphaFoldDB" id="A0A6G1DMB0"/>
<keyword evidence="2" id="KW-1185">Reference proteome</keyword>
<gene>
    <name evidence="1" type="ORF">E2562_022148</name>
</gene>
<accession>A0A6G1DMB0</accession>
<sequence>MRRPKPKCPTRVYGTEQRRLWLASLFANPSHSRKNSDGGGSCCCCCCEPVTSCDWLRKCGGYCCNGGGCCDWLRRRRLRPTGYNGSVCDQQLWRL</sequence>
<reference evidence="1 2" key="1">
    <citation type="submission" date="2019-11" db="EMBL/GenBank/DDBJ databases">
        <title>Whole genome sequence of Oryza granulata.</title>
        <authorList>
            <person name="Li W."/>
        </authorList>
    </citation>
    <scope>NUCLEOTIDE SEQUENCE [LARGE SCALE GENOMIC DNA]</scope>
    <source>
        <strain evidence="2">cv. Menghai</strain>
        <tissue evidence="1">Leaf</tissue>
    </source>
</reference>
<name>A0A6G1DMB0_9ORYZ</name>
<dbReference type="EMBL" id="SPHZ02000006">
    <property type="protein sequence ID" value="KAF0913342.1"/>
    <property type="molecule type" value="Genomic_DNA"/>
</dbReference>
<evidence type="ECO:0000313" key="1">
    <source>
        <dbReference type="EMBL" id="KAF0913342.1"/>
    </source>
</evidence>
<dbReference type="Proteomes" id="UP000479710">
    <property type="component" value="Unassembled WGS sequence"/>
</dbReference>